<dbReference type="EMBL" id="CP072370">
    <property type="protein sequence ID" value="QUB87429.1"/>
    <property type="molecule type" value="Genomic_DNA"/>
</dbReference>
<keyword evidence="1" id="KW-0732">Signal</keyword>
<feature type="chain" id="PRO_5044544433" evidence="1">
    <location>
        <begin position="22"/>
        <end position="259"/>
    </location>
</feature>
<dbReference type="KEGG" id="pfus:ADJ77_01035"/>
<evidence type="ECO:0000313" key="6">
    <source>
        <dbReference type="Proteomes" id="UP000682005"/>
    </source>
</evidence>
<reference evidence="4 6" key="2">
    <citation type="submission" date="2021-03" db="EMBL/GenBank/DDBJ databases">
        <title>Human Oral Microbial Genomes.</title>
        <authorList>
            <person name="Johnston C.D."/>
            <person name="Chen T."/>
            <person name="Dewhirst F.E."/>
        </authorList>
    </citation>
    <scope>NUCLEOTIDE SEQUENCE [LARGE SCALE GENOMIC DNA]</scope>
    <source>
        <strain evidence="4 6">W1435</strain>
    </source>
</reference>
<sequence>MKTKHFTLLLISILAVCGAQAAGLSGRDIMQKVRNRADGDTRSATIEMTLIQKSGHKRVRKLESWAMDIGNDTKKIMFFTYPGDVKGTGFLTWDYDNTAKVDDKWLYLPAMKKTRRISGKSSKTDYFMGSDFTYNDMSARSVDEEKHTLLREEMLGGQKCWVVESVPNDKDEIYTRRVTWVRQDCLMAVKAEYYDKLNKLHRRLTISNINKVQGFWTMHLMQMENVQTGHKTIIRMDNQKFNIKLSPNLFTVSQLEKGL</sequence>
<keyword evidence="4" id="KW-0449">Lipoprotein</keyword>
<dbReference type="CDD" id="cd16329">
    <property type="entry name" value="LolA_like"/>
    <property type="match status" value="1"/>
</dbReference>
<dbReference type="Gene3D" id="2.50.20.10">
    <property type="entry name" value="Lipoprotein localisation LolA/LolB/LppX"/>
    <property type="match status" value="1"/>
</dbReference>
<feature type="domain" description="Uncharacterized protein TP-0789" evidence="2">
    <location>
        <begin position="72"/>
        <end position="257"/>
    </location>
</feature>
<dbReference type="Proteomes" id="UP000682005">
    <property type="component" value="Chromosome 1"/>
</dbReference>
<keyword evidence="6" id="KW-1185">Reference proteome</keyword>
<evidence type="ECO:0000256" key="1">
    <source>
        <dbReference type="SAM" id="SignalP"/>
    </source>
</evidence>
<organism evidence="3 5">
    <name type="scientific">Prevotella fusca JCM 17724</name>
    <dbReference type="NCBI Taxonomy" id="1236517"/>
    <lineage>
        <taxon>Bacteria</taxon>
        <taxon>Pseudomonadati</taxon>
        <taxon>Bacteroidota</taxon>
        <taxon>Bacteroidia</taxon>
        <taxon>Bacteroidales</taxon>
        <taxon>Prevotellaceae</taxon>
        <taxon>Prevotella</taxon>
    </lineage>
</organism>
<evidence type="ECO:0000313" key="5">
    <source>
        <dbReference type="Proteomes" id="UP000060345"/>
    </source>
</evidence>
<dbReference type="Pfam" id="PF17131">
    <property type="entry name" value="LolA_like"/>
    <property type="match status" value="1"/>
</dbReference>
<proteinExistence type="predicted"/>
<name>A0A0K1NHG8_9BACT</name>
<gene>
    <name evidence="3" type="ORF">ADJ77_01035</name>
    <name evidence="4" type="ORF">J5A51_08185</name>
</gene>
<dbReference type="InterPro" id="IPR033399">
    <property type="entry name" value="TP_0789-like"/>
</dbReference>
<dbReference type="EMBL" id="CP012074">
    <property type="protein sequence ID" value="AKU68480.1"/>
    <property type="molecule type" value="Genomic_DNA"/>
</dbReference>
<evidence type="ECO:0000259" key="2">
    <source>
        <dbReference type="Pfam" id="PF17131"/>
    </source>
</evidence>
<dbReference type="RefSeq" id="WP_007410958.1">
    <property type="nucleotide sequence ID" value="NZ_BAKO01000007.1"/>
</dbReference>
<accession>A0A0K1NHG8</accession>
<dbReference type="STRING" id="1236517.ADJ77_01035"/>
<feature type="signal peptide" evidence="1">
    <location>
        <begin position="1"/>
        <end position="21"/>
    </location>
</feature>
<evidence type="ECO:0000313" key="3">
    <source>
        <dbReference type="EMBL" id="AKU68480.1"/>
    </source>
</evidence>
<evidence type="ECO:0000313" key="4">
    <source>
        <dbReference type="EMBL" id="QUB87429.1"/>
    </source>
</evidence>
<dbReference type="Proteomes" id="UP000060345">
    <property type="component" value="Chromosome 1"/>
</dbReference>
<reference evidence="3 5" key="1">
    <citation type="submission" date="2015-07" db="EMBL/GenBank/DDBJ databases">
        <authorList>
            <person name="Noorani M."/>
        </authorList>
    </citation>
    <scope>NUCLEOTIDE SEQUENCE [LARGE SCALE GENOMIC DNA]</scope>
    <source>
        <strain evidence="3 5">W1435</strain>
    </source>
</reference>
<dbReference type="eggNOG" id="COG2834">
    <property type="taxonomic scope" value="Bacteria"/>
</dbReference>
<protein>
    <submittedName>
        <fullName evidence="4">Outer membrane lipoprotein-sorting protein</fullName>
    </submittedName>
</protein>
<dbReference type="OrthoDB" id="9803781at2"/>
<dbReference type="AlphaFoldDB" id="A0A0K1NHG8"/>